<proteinExistence type="predicted"/>
<gene>
    <name evidence="2" type="ORF">SAMN04488026_103329</name>
</gene>
<dbReference type="RefSeq" id="WP_093157982.1">
    <property type="nucleotide sequence ID" value="NZ_FNEK01000033.1"/>
</dbReference>
<evidence type="ECO:0000313" key="3">
    <source>
        <dbReference type="Proteomes" id="UP000199382"/>
    </source>
</evidence>
<keyword evidence="3" id="KW-1185">Reference proteome</keyword>
<dbReference type="OrthoDB" id="7855474at2"/>
<evidence type="ECO:0000313" key="2">
    <source>
        <dbReference type="EMBL" id="SDK17902.1"/>
    </source>
</evidence>
<evidence type="ECO:0000256" key="1">
    <source>
        <dbReference type="SAM" id="SignalP"/>
    </source>
</evidence>
<sequence length="188" mass="20790">MARRNILALLLVFSGGGVAAQDWSEQLSRTLELPSHQWLETLRSTPEVTLNDFTTDGCSGGMSSLWAFFAERYPSFVEALGGHPPWEECCVTHDRAYHTGGPDPAAEASYEARLEADRVLRECVRETQSAQDSILRDEYGLSEPQVRAAYGAVAAGMYQAVRLGGGPCTGLPWRWGYGYPQCWQKPDE</sequence>
<protein>
    <recommendedName>
        <fullName evidence="4">Phospholipase A2</fullName>
    </recommendedName>
</protein>
<feature type="chain" id="PRO_5011718747" description="Phospholipase A2" evidence="1">
    <location>
        <begin position="20"/>
        <end position="188"/>
    </location>
</feature>
<keyword evidence="1" id="KW-0732">Signal</keyword>
<dbReference type="EMBL" id="FNEK01000033">
    <property type="protein sequence ID" value="SDK17902.1"/>
    <property type="molecule type" value="Genomic_DNA"/>
</dbReference>
<feature type="signal peptide" evidence="1">
    <location>
        <begin position="1"/>
        <end position="19"/>
    </location>
</feature>
<dbReference type="STRING" id="571298.SAMN04488026_103329"/>
<reference evidence="2 3" key="1">
    <citation type="submission" date="2016-10" db="EMBL/GenBank/DDBJ databases">
        <authorList>
            <person name="de Groot N.N."/>
        </authorList>
    </citation>
    <scope>NUCLEOTIDE SEQUENCE [LARGE SCALE GENOMIC DNA]</scope>
    <source>
        <strain evidence="2 3">DSM 25294</strain>
    </source>
</reference>
<evidence type="ECO:0008006" key="4">
    <source>
        <dbReference type="Google" id="ProtNLM"/>
    </source>
</evidence>
<dbReference type="Proteomes" id="UP000199382">
    <property type="component" value="Unassembled WGS sequence"/>
</dbReference>
<dbReference type="AlphaFoldDB" id="A0A1G8ZS09"/>
<name>A0A1G8ZS09_9RHOB</name>
<organism evidence="2 3">
    <name type="scientific">Aliiruegeria lutimaris</name>
    <dbReference type="NCBI Taxonomy" id="571298"/>
    <lineage>
        <taxon>Bacteria</taxon>
        <taxon>Pseudomonadati</taxon>
        <taxon>Pseudomonadota</taxon>
        <taxon>Alphaproteobacteria</taxon>
        <taxon>Rhodobacterales</taxon>
        <taxon>Roseobacteraceae</taxon>
        <taxon>Aliiruegeria</taxon>
    </lineage>
</organism>
<accession>A0A1G8ZS09</accession>